<dbReference type="EMBL" id="AMRJ01000008">
    <property type="protein sequence ID" value="EKF74765.1"/>
    <property type="molecule type" value="Genomic_DNA"/>
</dbReference>
<dbReference type="GO" id="GO:0003677">
    <property type="term" value="F:DNA binding"/>
    <property type="evidence" value="ECO:0007669"/>
    <property type="project" value="InterPro"/>
</dbReference>
<evidence type="ECO:0000259" key="6">
    <source>
        <dbReference type="Pfam" id="PF08281"/>
    </source>
</evidence>
<evidence type="ECO:0000256" key="3">
    <source>
        <dbReference type="ARBA" id="ARBA00023082"/>
    </source>
</evidence>
<dbReference type="SUPFAM" id="SSF88946">
    <property type="entry name" value="Sigma2 domain of RNA polymerase sigma factors"/>
    <property type="match status" value="1"/>
</dbReference>
<evidence type="ECO:0000256" key="1">
    <source>
        <dbReference type="ARBA" id="ARBA00010641"/>
    </source>
</evidence>
<evidence type="ECO:0000256" key="2">
    <source>
        <dbReference type="ARBA" id="ARBA00023015"/>
    </source>
</evidence>
<proteinExistence type="inferred from homology"/>
<sequence length="145" mass="16762">MCVHLLGNRDEAQDALQEVYVQVWHHAGEYHADRGTPLTWMMSICRYRCLDVLRKRQREAGGDNMINSLQCERPGPMQNAMASIDRHRLNDCLRDLDEGYRTSIEMAYFRGLSHQQLAQAMGQPLGTAKSWLRRGLDTLRRCLSQ</sequence>
<dbReference type="Pfam" id="PF04542">
    <property type="entry name" value="Sigma70_r2"/>
    <property type="match status" value="1"/>
</dbReference>
<keyword evidence="3" id="KW-0731">Sigma factor</keyword>
<dbReference type="Proteomes" id="UP000010164">
    <property type="component" value="Unassembled WGS sequence"/>
</dbReference>
<dbReference type="InterPro" id="IPR036388">
    <property type="entry name" value="WH-like_DNA-bd_sf"/>
</dbReference>
<keyword evidence="4" id="KW-0804">Transcription</keyword>
<evidence type="ECO:0000313" key="7">
    <source>
        <dbReference type="EMBL" id="EKF74765.1"/>
    </source>
</evidence>
<dbReference type="SUPFAM" id="SSF88659">
    <property type="entry name" value="Sigma3 and sigma4 domains of RNA polymerase sigma factors"/>
    <property type="match status" value="1"/>
</dbReference>
<name>L0WG13_9GAMM</name>
<keyword evidence="8" id="KW-1185">Reference proteome</keyword>
<comment type="caution">
    <text evidence="7">The sequence shown here is derived from an EMBL/GenBank/DDBJ whole genome shotgun (WGS) entry which is preliminary data.</text>
</comment>
<dbReference type="eggNOG" id="COG1595">
    <property type="taxonomic scope" value="Bacteria"/>
</dbReference>
<dbReference type="GO" id="GO:0006352">
    <property type="term" value="P:DNA-templated transcription initiation"/>
    <property type="evidence" value="ECO:0007669"/>
    <property type="project" value="InterPro"/>
</dbReference>
<dbReference type="NCBIfam" id="TIGR02937">
    <property type="entry name" value="sigma70-ECF"/>
    <property type="match status" value="1"/>
</dbReference>
<dbReference type="PANTHER" id="PTHR43133:SF62">
    <property type="entry name" value="RNA POLYMERASE SIGMA FACTOR SIGZ"/>
    <property type="match status" value="1"/>
</dbReference>
<dbReference type="Pfam" id="PF08281">
    <property type="entry name" value="Sigma70_r4_2"/>
    <property type="match status" value="1"/>
</dbReference>
<keyword evidence="2" id="KW-0805">Transcription regulation</keyword>
<protein>
    <submittedName>
        <fullName evidence="7">ECF subfamily RNA polymerase sigma-24 subunit</fullName>
    </submittedName>
</protein>
<feature type="domain" description="RNA polymerase sigma-70 region 2" evidence="5">
    <location>
        <begin position="2"/>
        <end position="58"/>
    </location>
</feature>
<feature type="domain" description="RNA polymerase sigma factor 70 region 4 type 2" evidence="6">
    <location>
        <begin position="87"/>
        <end position="138"/>
    </location>
</feature>
<dbReference type="STRING" id="1177179.A11A3_07073"/>
<dbReference type="InterPro" id="IPR014284">
    <property type="entry name" value="RNA_pol_sigma-70_dom"/>
</dbReference>
<dbReference type="InterPro" id="IPR007627">
    <property type="entry name" value="RNA_pol_sigma70_r2"/>
</dbReference>
<dbReference type="Gene3D" id="1.10.10.10">
    <property type="entry name" value="Winged helix-like DNA-binding domain superfamily/Winged helix DNA-binding domain"/>
    <property type="match status" value="1"/>
</dbReference>
<organism evidence="7 8">
    <name type="scientific">Alcanivorax hongdengensis A-11-3</name>
    <dbReference type="NCBI Taxonomy" id="1177179"/>
    <lineage>
        <taxon>Bacteria</taxon>
        <taxon>Pseudomonadati</taxon>
        <taxon>Pseudomonadota</taxon>
        <taxon>Gammaproteobacteria</taxon>
        <taxon>Oceanospirillales</taxon>
        <taxon>Alcanivoracaceae</taxon>
        <taxon>Alcanivorax</taxon>
    </lineage>
</organism>
<dbReference type="InterPro" id="IPR013249">
    <property type="entry name" value="RNA_pol_sigma70_r4_t2"/>
</dbReference>
<evidence type="ECO:0000259" key="5">
    <source>
        <dbReference type="Pfam" id="PF04542"/>
    </source>
</evidence>
<accession>L0WG13</accession>
<dbReference type="CDD" id="cd06171">
    <property type="entry name" value="Sigma70_r4"/>
    <property type="match status" value="1"/>
</dbReference>
<dbReference type="InterPro" id="IPR013324">
    <property type="entry name" value="RNA_pol_sigma_r3/r4-like"/>
</dbReference>
<dbReference type="PANTHER" id="PTHR43133">
    <property type="entry name" value="RNA POLYMERASE ECF-TYPE SIGMA FACTO"/>
    <property type="match status" value="1"/>
</dbReference>
<dbReference type="InterPro" id="IPR013325">
    <property type="entry name" value="RNA_pol_sigma_r2"/>
</dbReference>
<evidence type="ECO:0000256" key="4">
    <source>
        <dbReference type="ARBA" id="ARBA00023163"/>
    </source>
</evidence>
<dbReference type="InterPro" id="IPR039425">
    <property type="entry name" value="RNA_pol_sigma-70-like"/>
</dbReference>
<comment type="similarity">
    <text evidence="1">Belongs to the sigma-70 factor family. ECF subfamily.</text>
</comment>
<dbReference type="PATRIC" id="fig|1177179.3.peg.1421"/>
<gene>
    <name evidence="7" type="ORF">A11A3_07073</name>
</gene>
<reference evidence="7 8" key="1">
    <citation type="journal article" date="2012" name="J. Bacteriol.">
        <title>Genome Sequence of the Alkane-Degrading Bacterium Alcanivorax hongdengensis Type Strain A-11-3.</title>
        <authorList>
            <person name="Lai Q."/>
            <person name="Shao Z."/>
        </authorList>
    </citation>
    <scope>NUCLEOTIDE SEQUENCE [LARGE SCALE GENOMIC DNA]</scope>
    <source>
        <strain evidence="7 8">A-11-3</strain>
    </source>
</reference>
<dbReference type="GO" id="GO:0016987">
    <property type="term" value="F:sigma factor activity"/>
    <property type="evidence" value="ECO:0007669"/>
    <property type="project" value="UniProtKB-KW"/>
</dbReference>
<dbReference type="AlphaFoldDB" id="L0WG13"/>
<evidence type="ECO:0000313" key="8">
    <source>
        <dbReference type="Proteomes" id="UP000010164"/>
    </source>
</evidence>
<dbReference type="Gene3D" id="1.10.1740.10">
    <property type="match status" value="1"/>
</dbReference>